<keyword evidence="1" id="KW-0808">Transferase</keyword>
<dbReference type="EMBL" id="JAFLNM010000002">
    <property type="protein sequence ID" value="MBO0342102.1"/>
    <property type="molecule type" value="Genomic_DNA"/>
</dbReference>
<organism evidence="4 5">
    <name type="scientific">Flagellimonas profundi</name>
    <dbReference type="NCBI Taxonomy" id="2915620"/>
    <lineage>
        <taxon>Bacteria</taxon>
        <taxon>Pseudomonadati</taxon>
        <taxon>Bacteroidota</taxon>
        <taxon>Flavobacteriia</taxon>
        <taxon>Flavobacteriales</taxon>
        <taxon>Flavobacteriaceae</taxon>
        <taxon>Flagellimonas</taxon>
    </lineage>
</organism>
<evidence type="ECO:0000256" key="1">
    <source>
        <dbReference type="ARBA" id="ARBA00022679"/>
    </source>
</evidence>
<reference evidence="4 5" key="1">
    <citation type="submission" date="2021-03" db="EMBL/GenBank/DDBJ databases">
        <title>Muricauda lutimaris sp. nov. and Muricauda ruestringensis sp. nov, two marine members of the Flavobacteriaceae isolated from deep sea sediments of Western Pacific.</title>
        <authorList>
            <person name="Zhao S."/>
            <person name="Liu R."/>
        </authorList>
    </citation>
    <scope>NUCLEOTIDE SEQUENCE [LARGE SCALE GENOMIC DNA]</scope>
    <source>
        <strain evidence="4 5">BC31-3-A3</strain>
    </source>
</reference>
<gene>
    <name evidence="4" type="ORF">J0654_10620</name>
</gene>
<dbReference type="Pfam" id="PF09314">
    <property type="entry name" value="DUF1972"/>
    <property type="match status" value="1"/>
</dbReference>
<dbReference type="InterPro" id="IPR001296">
    <property type="entry name" value="Glyco_trans_1"/>
</dbReference>
<feature type="domain" description="Glycosyl transferase family 1" evidence="2">
    <location>
        <begin position="190"/>
        <end position="319"/>
    </location>
</feature>
<dbReference type="Gene3D" id="3.40.50.2000">
    <property type="entry name" value="Glycogen Phosphorylase B"/>
    <property type="match status" value="2"/>
</dbReference>
<evidence type="ECO:0000313" key="4">
    <source>
        <dbReference type="EMBL" id="MBO0342102.1"/>
    </source>
</evidence>
<protein>
    <submittedName>
        <fullName evidence="4">DUF1972 domain-containing protein</fullName>
    </submittedName>
</protein>
<sequence length="363" mass="42042">MKIAIIGTRGIPNYHGGFEQFAEYFSVYLAEKGHDVFTYNSMKHPYQENTYKGVHIIHCKDPEDKIGTPGQFIYDLNCILDARKRNFDIILQLGYTSSSIWGQLLPKNALIITNMDGLEWKRSKYAKPVQRFLKFAENLAIKSSDYLISDSIGIQNYLSNEYSVHSKYIAYGANIFDTPDEKVLEQYNVEKHRYNLLIARFEPENNLETILDGVALSEQKDVFLVVGKHDVNKFGAYLKEKYLNSKNIRFIGGIYNLEHLNNLRYYSNLYFHGHSVGGTNPSLLEAMACKTLIVAHDNEFNKAILKTNAFYFKTAHHVKEFLDGTKKSQHEDKALNCLYDVEQLFNWPLINKQYLDFFNECKK</sequence>
<evidence type="ECO:0000313" key="5">
    <source>
        <dbReference type="Proteomes" id="UP000664807"/>
    </source>
</evidence>
<accession>A0ABS3FG64</accession>
<name>A0ABS3FG64_9FLAO</name>
<evidence type="ECO:0000259" key="2">
    <source>
        <dbReference type="Pfam" id="PF00534"/>
    </source>
</evidence>
<dbReference type="PANTHER" id="PTHR46401:SF2">
    <property type="entry name" value="GLYCOSYLTRANSFERASE WBBK-RELATED"/>
    <property type="match status" value="1"/>
</dbReference>
<dbReference type="PANTHER" id="PTHR46401">
    <property type="entry name" value="GLYCOSYLTRANSFERASE WBBK-RELATED"/>
    <property type="match status" value="1"/>
</dbReference>
<proteinExistence type="predicted"/>
<evidence type="ECO:0000259" key="3">
    <source>
        <dbReference type="Pfam" id="PF09314"/>
    </source>
</evidence>
<dbReference type="InterPro" id="IPR015393">
    <property type="entry name" value="DUF1972"/>
</dbReference>
<dbReference type="Proteomes" id="UP000664807">
    <property type="component" value="Unassembled WGS sequence"/>
</dbReference>
<dbReference type="RefSeq" id="WP_207028735.1">
    <property type="nucleotide sequence ID" value="NZ_JAFLNM010000002.1"/>
</dbReference>
<keyword evidence="5" id="KW-1185">Reference proteome</keyword>
<comment type="caution">
    <text evidence="4">The sequence shown here is derived from an EMBL/GenBank/DDBJ whole genome shotgun (WGS) entry which is preliminary data.</text>
</comment>
<dbReference type="SUPFAM" id="SSF53756">
    <property type="entry name" value="UDP-Glycosyltransferase/glycogen phosphorylase"/>
    <property type="match status" value="1"/>
</dbReference>
<dbReference type="Pfam" id="PF00534">
    <property type="entry name" value="Glycos_transf_1"/>
    <property type="match status" value="1"/>
</dbReference>
<feature type="domain" description="DUF1972" evidence="3">
    <location>
        <begin position="3"/>
        <end position="173"/>
    </location>
</feature>